<dbReference type="PANTHER" id="PTHR13563">
    <property type="entry name" value="TRNA (GUANINE-9-) METHYLTRANSFERASE"/>
    <property type="match status" value="1"/>
</dbReference>
<sequence>MSSEDVAPVQDDENESNEELPKVKRLPRSAKKRLRYERLRQQYKQAPKKKKKSRPSFNLPSSDATETVSLTGKLFKRTINERLAEINRETTTPVICIDCAYNESMSGKEIASLARQIGRCYSSNRRAPKPVRLTLTNWSNESPLAHECRRVNSGFENYQIILCDKPIYECHPSDSLIYLSPNGDKVLTEVNEQNVYVIGGLVDESVRKNMTFQTCQNINIACYRLPIETYMEHSADGGTFNQILTINQVFDILQSYMTTQDWRETLKKHVPERKGWVVKQIEGELILMIIKITLKPSNLFLFIDLNYYKIIMSDEIDDLSFPNAVITRLMNEALEGSPTISKEARLAMSRAALTFILYISTTANQYAANAKRKTVTVQDIFKSLQSNQFEMLVEPLQEALKDYQEQIRKKKEETASKKQNQAEASTENNDNEEEEEDEIENVEAATE</sequence>
<feature type="compositionally biased region" description="Basic residues" evidence="4">
    <location>
        <begin position="23"/>
        <end position="35"/>
    </location>
</feature>
<evidence type="ECO:0000256" key="2">
    <source>
        <dbReference type="ARBA" id="ARBA00022679"/>
    </source>
</evidence>
<dbReference type="Gene3D" id="3.40.1280.30">
    <property type="match status" value="1"/>
</dbReference>
<evidence type="ECO:0000313" key="6">
    <source>
        <dbReference type="EMBL" id="CAF1495459.1"/>
    </source>
</evidence>
<feature type="compositionally biased region" description="Acidic residues" evidence="4">
    <location>
        <begin position="429"/>
        <end position="447"/>
    </location>
</feature>
<dbReference type="InterPro" id="IPR003958">
    <property type="entry name" value="CBFA_NFYB_domain"/>
</dbReference>
<evidence type="ECO:0000313" key="7">
    <source>
        <dbReference type="Proteomes" id="UP000663828"/>
    </source>
</evidence>
<dbReference type="SUPFAM" id="SSF47113">
    <property type="entry name" value="Histone-fold"/>
    <property type="match status" value="1"/>
</dbReference>
<evidence type="ECO:0000256" key="3">
    <source>
        <dbReference type="ARBA" id="ARBA00022691"/>
    </source>
</evidence>
<dbReference type="GO" id="GO:0002939">
    <property type="term" value="P:tRNA N1-guanine methylation"/>
    <property type="evidence" value="ECO:0007669"/>
    <property type="project" value="TreeGrafter"/>
</dbReference>
<dbReference type="InterPro" id="IPR038459">
    <property type="entry name" value="MT_TRM10-typ_sf"/>
</dbReference>
<evidence type="ECO:0000256" key="4">
    <source>
        <dbReference type="SAM" id="MobiDB-lite"/>
    </source>
</evidence>
<proteinExistence type="predicted"/>
<dbReference type="GO" id="GO:0000049">
    <property type="term" value="F:tRNA binding"/>
    <property type="evidence" value="ECO:0007669"/>
    <property type="project" value="TreeGrafter"/>
</dbReference>
<keyword evidence="7" id="KW-1185">Reference proteome</keyword>
<dbReference type="InterPro" id="IPR009072">
    <property type="entry name" value="Histone-fold"/>
</dbReference>
<feature type="region of interest" description="Disordered" evidence="4">
    <location>
        <begin position="407"/>
        <end position="447"/>
    </location>
</feature>
<evidence type="ECO:0000259" key="5">
    <source>
        <dbReference type="PROSITE" id="PS51675"/>
    </source>
</evidence>
<dbReference type="InterPro" id="IPR028564">
    <property type="entry name" value="MT_TRM10-typ"/>
</dbReference>
<dbReference type="Proteomes" id="UP000663828">
    <property type="component" value="Unassembled WGS sequence"/>
</dbReference>
<name>A0A815SPC5_ADIRI</name>
<feature type="compositionally biased region" description="Polar residues" evidence="4">
    <location>
        <begin position="55"/>
        <end position="64"/>
    </location>
</feature>
<dbReference type="CDD" id="cd22928">
    <property type="entry name" value="HFD_POLE3_DPB4"/>
    <property type="match status" value="1"/>
</dbReference>
<gene>
    <name evidence="6" type="ORF">XAT740_LOCUS39336</name>
</gene>
<reference evidence="6" key="1">
    <citation type="submission" date="2021-02" db="EMBL/GenBank/DDBJ databases">
        <authorList>
            <person name="Nowell W R."/>
        </authorList>
    </citation>
    <scope>NUCLEOTIDE SEQUENCE</scope>
</reference>
<evidence type="ECO:0000256" key="1">
    <source>
        <dbReference type="ARBA" id="ARBA00022603"/>
    </source>
</evidence>
<dbReference type="PANTHER" id="PTHR13563:SF19">
    <property type="entry name" value="TRNA METHYLTRANSFERASE 10 HOMOLOG B"/>
    <property type="match status" value="1"/>
</dbReference>
<feature type="domain" description="SAM-dependent MTase TRM10-type" evidence="5">
    <location>
        <begin position="79"/>
        <end position="277"/>
    </location>
</feature>
<keyword evidence="3" id="KW-0949">S-adenosyl-L-methionine</keyword>
<comment type="caution">
    <text evidence="6">The sequence shown here is derived from an EMBL/GenBank/DDBJ whole genome shotgun (WGS) entry which is preliminary data.</text>
</comment>
<dbReference type="InterPro" id="IPR007356">
    <property type="entry name" value="tRNA_m1G_MeTrfase_euk"/>
</dbReference>
<dbReference type="EMBL" id="CAJNOR010004348">
    <property type="protein sequence ID" value="CAF1495459.1"/>
    <property type="molecule type" value="Genomic_DNA"/>
</dbReference>
<dbReference type="GO" id="GO:0008168">
    <property type="term" value="F:methyltransferase activity"/>
    <property type="evidence" value="ECO:0007669"/>
    <property type="project" value="UniProtKB-KW"/>
</dbReference>
<feature type="compositionally biased region" description="Basic and acidic residues" evidence="4">
    <location>
        <begin position="407"/>
        <end position="416"/>
    </location>
</feature>
<dbReference type="GO" id="GO:0005654">
    <property type="term" value="C:nucleoplasm"/>
    <property type="evidence" value="ECO:0007669"/>
    <property type="project" value="TreeGrafter"/>
</dbReference>
<feature type="region of interest" description="Disordered" evidence="4">
    <location>
        <begin position="1"/>
        <end position="64"/>
    </location>
</feature>
<accession>A0A815SPC5</accession>
<dbReference type="PROSITE" id="PS51675">
    <property type="entry name" value="SAM_MT_TRM10"/>
    <property type="match status" value="1"/>
</dbReference>
<keyword evidence="1" id="KW-0489">Methyltransferase</keyword>
<keyword evidence="2" id="KW-0808">Transferase</keyword>
<dbReference type="Gene3D" id="1.10.20.10">
    <property type="entry name" value="Histone, subunit A"/>
    <property type="match status" value="1"/>
</dbReference>
<dbReference type="Pfam" id="PF00808">
    <property type="entry name" value="CBFD_NFYB_HMF"/>
    <property type="match status" value="1"/>
</dbReference>
<protein>
    <recommendedName>
        <fullName evidence="5">SAM-dependent MTase TRM10-type domain-containing protein</fullName>
    </recommendedName>
</protein>
<dbReference type="GO" id="GO:0046982">
    <property type="term" value="F:protein heterodimerization activity"/>
    <property type="evidence" value="ECO:0007669"/>
    <property type="project" value="InterPro"/>
</dbReference>
<dbReference type="AlphaFoldDB" id="A0A815SPC5"/>
<organism evidence="6 7">
    <name type="scientific">Adineta ricciae</name>
    <name type="common">Rotifer</name>
    <dbReference type="NCBI Taxonomy" id="249248"/>
    <lineage>
        <taxon>Eukaryota</taxon>
        <taxon>Metazoa</taxon>
        <taxon>Spiralia</taxon>
        <taxon>Gnathifera</taxon>
        <taxon>Rotifera</taxon>
        <taxon>Eurotatoria</taxon>
        <taxon>Bdelloidea</taxon>
        <taxon>Adinetida</taxon>
        <taxon>Adinetidae</taxon>
        <taxon>Adineta</taxon>
    </lineage>
</organism>